<evidence type="ECO:0000313" key="2">
    <source>
        <dbReference type="Proteomes" id="UP001251528"/>
    </source>
</evidence>
<name>A0AAJ0FUZ1_9HYPO</name>
<proteinExistence type="predicted"/>
<protein>
    <submittedName>
        <fullName evidence="1">Uncharacterized protein</fullName>
    </submittedName>
</protein>
<gene>
    <name evidence="1" type="ORF">QQS21_012328</name>
</gene>
<dbReference type="Proteomes" id="UP001251528">
    <property type="component" value="Unassembled WGS sequence"/>
</dbReference>
<evidence type="ECO:0000313" key="1">
    <source>
        <dbReference type="EMBL" id="KAK2589995.1"/>
    </source>
</evidence>
<dbReference type="AlphaFoldDB" id="A0AAJ0FUZ1"/>
<reference evidence="1" key="1">
    <citation type="submission" date="2023-06" db="EMBL/GenBank/DDBJ databases">
        <title>Conoideocrella luteorostrata (Hypocreales: Clavicipitaceae), a potential biocontrol fungus for elongate hemlock scale in United States Christmas tree production areas.</title>
        <authorList>
            <person name="Barrett H."/>
            <person name="Lovett B."/>
            <person name="Macias A.M."/>
            <person name="Stajich J.E."/>
            <person name="Kasson M.T."/>
        </authorList>
    </citation>
    <scope>NUCLEOTIDE SEQUENCE</scope>
    <source>
        <strain evidence="1">ARSEF 14590</strain>
    </source>
</reference>
<comment type="caution">
    <text evidence="1">The sequence shown here is derived from an EMBL/GenBank/DDBJ whole genome shotgun (WGS) entry which is preliminary data.</text>
</comment>
<keyword evidence="2" id="KW-1185">Reference proteome</keyword>
<organism evidence="1 2">
    <name type="scientific">Conoideocrella luteorostrata</name>
    <dbReference type="NCBI Taxonomy" id="1105319"/>
    <lineage>
        <taxon>Eukaryota</taxon>
        <taxon>Fungi</taxon>
        <taxon>Dikarya</taxon>
        <taxon>Ascomycota</taxon>
        <taxon>Pezizomycotina</taxon>
        <taxon>Sordariomycetes</taxon>
        <taxon>Hypocreomycetidae</taxon>
        <taxon>Hypocreales</taxon>
        <taxon>Clavicipitaceae</taxon>
        <taxon>Conoideocrella</taxon>
    </lineage>
</organism>
<dbReference type="EMBL" id="JASWJB010000509">
    <property type="protein sequence ID" value="KAK2589995.1"/>
    <property type="molecule type" value="Genomic_DNA"/>
</dbReference>
<sequence length="92" mass="10100">MKGTVLKVGTGEHKVIIVNLVPVGRKRRAVIRQLDERPCTSVSKCSRQPALPPQELQHDGFYTASSTRCPSNTGKGVEKTNARWDDVVLTGK</sequence>
<accession>A0AAJ0FUZ1</accession>